<feature type="transmembrane region" description="Helical" evidence="9">
    <location>
        <begin position="7"/>
        <end position="26"/>
    </location>
</feature>
<dbReference type="GO" id="GO:0004930">
    <property type="term" value="F:G protein-coupled receptor activity"/>
    <property type="evidence" value="ECO:0007669"/>
    <property type="project" value="UniProtKB-KW"/>
</dbReference>
<evidence type="ECO:0000256" key="2">
    <source>
        <dbReference type="ARBA" id="ARBA00010663"/>
    </source>
</evidence>
<feature type="transmembrane region" description="Helical" evidence="9">
    <location>
        <begin position="46"/>
        <end position="65"/>
    </location>
</feature>
<dbReference type="OrthoDB" id="10037617at2759"/>
<evidence type="ECO:0000313" key="12">
    <source>
        <dbReference type="Proteomes" id="UP000759131"/>
    </source>
</evidence>
<keyword evidence="4 9" id="KW-1133">Transmembrane helix</keyword>
<feature type="non-terminal residue" evidence="11">
    <location>
        <position position="1"/>
    </location>
</feature>
<evidence type="ECO:0000256" key="6">
    <source>
        <dbReference type="ARBA" id="ARBA00023136"/>
    </source>
</evidence>
<protein>
    <recommendedName>
        <fullName evidence="10">G-protein coupled receptors family 1 profile domain-containing protein</fullName>
    </recommendedName>
</protein>
<dbReference type="Pfam" id="PF00001">
    <property type="entry name" value="7tm_1"/>
    <property type="match status" value="1"/>
</dbReference>
<evidence type="ECO:0000313" key="11">
    <source>
        <dbReference type="EMBL" id="CAD7622813.1"/>
    </source>
</evidence>
<evidence type="ECO:0000256" key="7">
    <source>
        <dbReference type="ARBA" id="ARBA00023170"/>
    </source>
</evidence>
<gene>
    <name evidence="11" type="ORF">OSB1V03_LOCUS3276</name>
</gene>
<dbReference type="EMBL" id="OC855869">
    <property type="protein sequence ID" value="CAD7622813.1"/>
    <property type="molecule type" value="Genomic_DNA"/>
</dbReference>
<dbReference type="InterPro" id="IPR017452">
    <property type="entry name" value="GPCR_Rhodpsn_7TM"/>
</dbReference>
<dbReference type="Proteomes" id="UP000759131">
    <property type="component" value="Unassembled WGS sequence"/>
</dbReference>
<evidence type="ECO:0000256" key="3">
    <source>
        <dbReference type="ARBA" id="ARBA00022692"/>
    </source>
</evidence>
<evidence type="ECO:0000256" key="9">
    <source>
        <dbReference type="SAM" id="Phobius"/>
    </source>
</evidence>
<dbReference type="PANTHER" id="PTHR45695">
    <property type="entry name" value="LEUCOKININ RECEPTOR-RELATED"/>
    <property type="match status" value="1"/>
</dbReference>
<sequence length="116" mass="13967">MLITIVILFAVCWLPIHIFNIIVWFFPPNINKSKTLYMTYVFSYFFSHFLSMSHSFINPFVYGFMSENFKLSLRRLLTRMRYKPRLTDTEMDKLEALETSHNTQELSRLNSLIKRN</sequence>
<keyword evidence="6 9" id="KW-0472">Membrane</keyword>
<keyword evidence="3 9" id="KW-0812">Transmembrane</keyword>
<keyword evidence="12" id="KW-1185">Reference proteome</keyword>
<keyword evidence="8" id="KW-0807">Transducer</keyword>
<comment type="similarity">
    <text evidence="2">Belongs to the G-protein coupled receptor 1 family.</text>
</comment>
<evidence type="ECO:0000256" key="8">
    <source>
        <dbReference type="ARBA" id="ARBA00023224"/>
    </source>
</evidence>
<accession>A0A7R9KIY1</accession>
<proteinExistence type="inferred from homology"/>
<feature type="domain" description="G-protein coupled receptors family 1 profile" evidence="10">
    <location>
        <begin position="1"/>
        <end position="62"/>
    </location>
</feature>
<evidence type="ECO:0000256" key="4">
    <source>
        <dbReference type="ARBA" id="ARBA00022989"/>
    </source>
</evidence>
<dbReference type="AlphaFoldDB" id="A0A7R9KIY1"/>
<dbReference type="InterPro" id="IPR000276">
    <property type="entry name" value="GPCR_Rhodpsn"/>
</dbReference>
<dbReference type="Gene3D" id="1.20.1070.10">
    <property type="entry name" value="Rhodopsin 7-helix transmembrane proteins"/>
    <property type="match status" value="1"/>
</dbReference>
<dbReference type="GO" id="GO:0005886">
    <property type="term" value="C:plasma membrane"/>
    <property type="evidence" value="ECO:0007669"/>
    <property type="project" value="TreeGrafter"/>
</dbReference>
<evidence type="ECO:0000256" key="5">
    <source>
        <dbReference type="ARBA" id="ARBA00023040"/>
    </source>
</evidence>
<dbReference type="SUPFAM" id="SSF81321">
    <property type="entry name" value="Family A G protein-coupled receptor-like"/>
    <property type="match status" value="1"/>
</dbReference>
<dbReference type="EMBL" id="CAJPIZ010001294">
    <property type="protein sequence ID" value="CAG2103243.1"/>
    <property type="molecule type" value="Genomic_DNA"/>
</dbReference>
<name>A0A7R9KIY1_9ACAR</name>
<evidence type="ECO:0000259" key="10">
    <source>
        <dbReference type="PROSITE" id="PS50262"/>
    </source>
</evidence>
<dbReference type="PROSITE" id="PS50262">
    <property type="entry name" value="G_PROTEIN_RECEP_F1_2"/>
    <property type="match status" value="1"/>
</dbReference>
<comment type="subcellular location">
    <subcellularLocation>
        <location evidence="1">Membrane</location>
        <topology evidence="1">Multi-pass membrane protein</topology>
    </subcellularLocation>
</comment>
<dbReference type="PANTHER" id="PTHR45695:SF9">
    <property type="entry name" value="LEUCOKININ RECEPTOR"/>
    <property type="match status" value="1"/>
</dbReference>
<reference evidence="11" key="1">
    <citation type="submission" date="2020-11" db="EMBL/GenBank/DDBJ databases">
        <authorList>
            <person name="Tran Van P."/>
        </authorList>
    </citation>
    <scope>NUCLEOTIDE SEQUENCE</scope>
</reference>
<keyword evidence="7" id="KW-0675">Receptor</keyword>
<keyword evidence="5" id="KW-0297">G-protein coupled receptor</keyword>
<evidence type="ECO:0000256" key="1">
    <source>
        <dbReference type="ARBA" id="ARBA00004141"/>
    </source>
</evidence>
<organism evidence="11">
    <name type="scientific">Medioppia subpectinata</name>
    <dbReference type="NCBI Taxonomy" id="1979941"/>
    <lineage>
        <taxon>Eukaryota</taxon>
        <taxon>Metazoa</taxon>
        <taxon>Ecdysozoa</taxon>
        <taxon>Arthropoda</taxon>
        <taxon>Chelicerata</taxon>
        <taxon>Arachnida</taxon>
        <taxon>Acari</taxon>
        <taxon>Acariformes</taxon>
        <taxon>Sarcoptiformes</taxon>
        <taxon>Oribatida</taxon>
        <taxon>Brachypylina</taxon>
        <taxon>Oppioidea</taxon>
        <taxon>Oppiidae</taxon>
        <taxon>Medioppia</taxon>
    </lineage>
</organism>